<dbReference type="Gene3D" id="3.30.60.30">
    <property type="match status" value="1"/>
</dbReference>
<dbReference type="EMBL" id="JBBWWQ010000009">
    <property type="protein sequence ID" value="KAK8938593.1"/>
    <property type="molecule type" value="Genomic_DNA"/>
</dbReference>
<dbReference type="AlphaFoldDB" id="A0AAP0G5H4"/>
<evidence type="ECO:0000256" key="2">
    <source>
        <dbReference type="SAM" id="SignalP"/>
    </source>
</evidence>
<evidence type="ECO:0000256" key="1">
    <source>
        <dbReference type="SAM" id="Phobius"/>
    </source>
</evidence>
<protein>
    <submittedName>
        <fullName evidence="3">Uncharacterized protein</fullName>
    </submittedName>
</protein>
<organism evidence="3 4">
    <name type="scientific">Platanthera zijinensis</name>
    <dbReference type="NCBI Taxonomy" id="2320716"/>
    <lineage>
        <taxon>Eukaryota</taxon>
        <taxon>Viridiplantae</taxon>
        <taxon>Streptophyta</taxon>
        <taxon>Embryophyta</taxon>
        <taxon>Tracheophyta</taxon>
        <taxon>Spermatophyta</taxon>
        <taxon>Magnoliopsida</taxon>
        <taxon>Liliopsida</taxon>
        <taxon>Asparagales</taxon>
        <taxon>Orchidaceae</taxon>
        <taxon>Orchidoideae</taxon>
        <taxon>Orchideae</taxon>
        <taxon>Orchidinae</taxon>
        <taxon>Platanthera</taxon>
    </lineage>
</organism>
<gene>
    <name evidence="3" type="ORF">KSP39_PZI011492</name>
</gene>
<dbReference type="PANTHER" id="PTHR34376">
    <property type="entry name" value="SERINE PROTEASE INHIBITOR, KAZAL-TYPE FAMILY PROTEIN"/>
    <property type="match status" value="1"/>
</dbReference>
<accession>A0AAP0G5H4</accession>
<keyword evidence="4" id="KW-1185">Reference proteome</keyword>
<evidence type="ECO:0000313" key="4">
    <source>
        <dbReference type="Proteomes" id="UP001418222"/>
    </source>
</evidence>
<dbReference type="PANTHER" id="PTHR34376:SF2">
    <property type="entry name" value="SERINE PROTEASE INHIBITOR, KAZAL-TYPE FAMILY PROTEIN"/>
    <property type="match status" value="1"/>
</dbReference>
<feature type="transmembrane region" description="Helical" evidence="1">
    <location>
        <begin position="100"/>
        <end position="120"/>
    </location>
</feature>
<keyword evidence="1" id="KW-0472">Membrane</keyword>
<comment type="caution">
    <text evidence="3">The sequence shown here is derived from an EMBL/GenBank/DDBJ whole genome shotgun (WGS) entry which is preliminary data.</text>
</comment>
<dbReference type="FunFam" id="3.30.60.30:FF:000116">
    <property type="entry name" value="Serine protease inhibitor, Kazal-type family protein"/>
    <property type="match status" value="1"/>
</dbReference>
<keyword evidence="2" id="KW-0732">Signal</keyword>
<reference evidence="3 4" key="1">
    <citation type="journal article" date="2022" name="Nat. Plants">
        <title>Genomes of leafy and leafless Platanthera orchids illuminate the evolution of mycoheterotrophy.</title>
        <authorList>
            <person name="Li M.H."/>
            <person name="Liu K.W."/>
            <person name="Li Z."/>
            <person name="Lu H.C."/>
            <person name="Ye Q.L."/>
            <person name="Zhang D."/>
            <person name="Wang J.Y."/>
            <person name="Li Y.F."/>
            <person name="Zhong Z.M."/>
            <person name="Liu X."/>
            <person name="Yu X."/>
            <person name="Liu D.K."/>
            <person name="Tu X.D."/>
            <person name="Liu B."/>
            <person name="Hao Y."/>
            <person name="Liao X.Y."/>
            <person name="Jiang Y.T."/>
            <person name="Sun W.H."/>
            <person name="Chen J."/>
            <person name="Chen Y.Q."/>
            <person name="Ai Y."/>
            <person name="Zhai J.W."/>
            <person name="Wu S.S."/>
            <person name="Zhou Z."/>
            <person name="Hsiao Y.Y."/>
            <person name="Wu W.L."/>
            <person name="Chen Y.Y."/>
            <person name="Lin Y.F."/>
            <person name="Hsu J.L."/>
            <person name="Li C.Y."/>
            <person name="Wang Z.W."/>
            <person name="Zhao X."/>
            <person name="Zhong W.Y."/>
            <person name="Ma X.K."/>
            <person name="Ma L."/>
            <person name="Huang J."/>
            <person name="Chen G.Z."/>
            <person name="Huang M.Z."/>
            <person name="Huang L."/>
            <person name="Peng D.H."/>
            <person name="Luo Y.B."/>
            <person name="Zou S.Q."/>
            <person name="Chen S.P."/>
            <person name="Lan S."/>
            <person name="Tsai W.C."/>
            <person name="Van de Peer Y."/>
            <person name="Liu Z.J."/>
        </authorList>
    </citation>
    <scope>NUCLEOTIDE SEQUENCE [LARGE SCALE GENOMIC DNA]</scope>
    <source>
        <strain evidence="3">Lor287</strain>
    </source>
</reference>
<keyword evidence="1" id="KW-0812">Transmembrane</keyword>
<feature type="chain" id="PRO_5042869775" evidence="2">
    <location>
        <begin position="25"/>
        <end position="121"/>
    </location>
</feature>
<proteinExistence type="predicted"/>
<name>A0AAP0G5H4_9ASPA</name>
<dbReference type="Proteomes" id="UP001418222">
    <property type="component" value="Unassembled WGS sequence"/>
</dbReference>
<keyword evidence="1" id="KW-1133">Transmembrane helix</keyword>
<sequence>MSPAARAFALAIAVFSIVVHHSIAKSDAPGLVSGGDPCPAQSAGARSCPVNCFRPDPVCGENGVTYWCGCPEAACAGVRVAKSGYCEVGNSGSGLVSGQAFLLIHIVWLIILGFSVLCGFL</sequence>
<feature type="signal peptide" evidence="2">
    <location>
        <begin position="1"/>
        <end position="24"/>
    </location>
</feature>
<evidence type="ECO:0000313" key="3">
    <source>
        <dbReference type="EMBL" id="KAK8938593.1"/>
    </source>
</evidence>